<evidence type="ECO:0000313" key="11">
    <source>
        <dbReference type="Proteomes" id="UP000460272"/>
    </source>
</evidence>
<feature type="transmembrane region" description="Helical" evidence="9">
    <location>
        <begin position="497"/>
        <end position="518"/>
    </location>
</feature>
<evidence type="ECO:0000256" key="8">
    <source>
        <dbReference type="SAM" id="MobiDB-lite"/>
    </source>
</evidence>
<feature type="region of interest" description="Disordered" evidence="8">
    <location>
        <begin position="1"/>
        <end position="101"/>
    </location>
</feature>
<feature type="transmembrane region" description="Helical" evidence="9">
    <location>
        <begin position="352"/>
        <end position="373"/>
    </location>
</feature>
<dbReference type="GO" id="GO:0008360">
    <property type="term" value="P:regulation of cell shape"/>
    <property type="evidence" value="ECO:0007669"/>
    <property type="project" value="UniProtKB-KW"/>
</dbReference>
<feature type="transmembrane region" description="Helical" evidence="9">
    <location>
        <begin position="435"/>
        <end position="456"/>
    </location>
</feature>
<feature type="transmembrane region" description="Helical" evidence="9">
    <location>
        <begin position="468"/>
        <end position="490"/>
    </location>
</feature>
<dbReference type="PANTHER" id="PTHR47019:SF1">
    <property type="entry name" value="LIPID II FLIPPASE MURJ"/>
    <property type="match status" value="1"/>
</dbReference>
<protein>
    <submittedName>
        <fullName evidence="10">Virulence factor MviN</fullName>
    </submittedName>
</protein>
<feature type="transmembrane region" description="Helical" evidence="9">
    <location>
        <begin position="154"/>
        <end position="173"/>
    </location>
</feature>
<dbReference type="GO" id="GO:0005886">
    <property type="term" value="C:plasma membrane"/>
    <property type="evidence" value="ECO:0007669"/>
    <property type="project" value="UniProtKB-SubCell"/>
</dbReference>
<evidence type="ECO:0000313" key="10">
    <source>
        <dbReference type="EMBL" id="TVZ04471.1"/>
    </source>
</evidence>
<proteinExistence type="predicted"/>
<keyword evidence="7 9" id="KW-0472">Membrane</keyword>
<feature type="transmembrane region" description="Helical" evidence="9">
    <location>
        <begin position="275"/>
        <end position="294"/>
    </location>
</feature>
<feature type="compositionally biased region" description="Basic and acidic residues" evidence="8">
    <location>
        <begin position="50"/>
        <end position="64"/>
    </location>
</feature>
<dbReference type="GO" id="GO:0015648">
    <property type="term" value="F:lipid-linked peptidoglycan transporter activity"/>
    <property type="evidence" value="ECO:0007669"/>
    <property type="project" value="TreeGrafter"/>
</dbReference>
<keyword evidence="4" id="KW-0133">Cell shape</keyword>
<evidence type="ECO:0000256" key="4">
    <source>
        <dbReference type="ARBA" id="ARBA00022960"/>
    </source>
</evidence>
<dbReference type="PANTHER" id="PTHR47019">
    <property type="entry name" value="LIPID II FLIPPASE MURJ"/>
    <property type="match status" value="1"/>
</dbReference>
<feature type="compositionally biased region" description="Polar residues" evidence="8">
    <location>
        <begin position="1"/>
        <end position="15"/>
    </location>
</feature>
<feature type="transmembrane region" description="Helical" evidence="9">
    <location>
        <begin position="110"/>
        <end position="134"/>
    </location>
</feature>
<dbReference type="Pfam" id="PF03023">
    <property type="entry name" value="MurJ"/>
    <property type="match status" value="1"/>
</dbReference>
<evidence type="ECO:0000256" key="6">
    <source>
        <dbReference type="ARBA" id="ARBA00022989"/>
    </source>
</evidence>
<feature type="transmembrane region" description="Helical" evidence="9">
    <location>
        <begin position="309"/>
        <end position="331"/>
    </location>
</feature>
<reference evidence="10 11" key="1">
    <citation type="submission" date="2018-11" db="EMBL/GenBank/DDBJ databases">
        <title>Trebonia kvetii gen.nov., sp.nov., a novel acidophilic actinobacterium, and proposal of the new actinobacterial family Treboniaceae fam. nov.</title>
        <authorList>
            <person name="Rapoport D."/>
            <person name="Sagova-Mareckova M."/>
            <person name="Sedlacek I."/>
            <person name="Provaznik J."/>
            <person name="Kralova S."/>
            <person name="Pavlinic D."/>
            <person name="Benes V."/>
            <person name="Kopecky J."/>
        </authorList>
    </citation>
    <scope>NUCLEOTIDE SEQUENCE [LARGE SCALE GENOMIC DNA]</scope>
    <source>
        <strain evidence="10 11">15Tr583</strain>
    </source>
</reference>
<feature type="transmembrane region" description="Helical" evidence="9">
    <location>
        <begin position="524"/>
        <end position="547"/>
    </location>
</feature>
<evidence type="ECO:0000256" key="3">
    <source>
        <dbReference type="ARBA" id="ARBA00022692"/>
    </source>
</evidence>
<dbReference type="GO" id="GO:0034204">
    <property type="term" value="P:lipid translocation"/>
    <property type="evidence" value="ECO:0007669"/>
    <property type="project" value="TreeGrafter"/>
</dbReference>
<organism evidence="10 11">
    <name type="scientific">Trebonia kvetii</name>
    <dbReference type="NCBI Taxonomy" id="2480626"/>
    <lineage>
        <taxon>Bacteria</taxon>
        <taxon>Bacillati</taxon>
        <taxon>Actinomycetota</taxon>
        <taxon>Actinomycetes</taxon>
        <taxon>Streptosporangiales</taxon>
        <taxon>Treboniaceae</taxon>
        <taxon>Trebonia</taxon>
    </lineage>
</organism>
<sequence>MSSGEGSTERVQFSSGGRIPRSLRGRSGRATMPDRQPGSAGSSGAPLRETGQRTEPEVEYEPGKETLQATAADREPQPLSEFDAGLETGPEQETETGTGRSKVAAGIARGALIIAVLTTCSRILGLLRTVVFAQTVGSGCLGTAYVTANQVPNLIYELAIGGALTSAMVPVLARSAARSSDDPAAKQHVEQVSSALLTWSVVILLPLTAIIAATARPIAELLNPVNPNAACPRGDMIDATTNMLVVFAPQILLYGFSVVLFGLLQAYRRFTGFSLAPVLANVVTITSFLVFASLDHNATLARTPLSAELVLAVGTTLNIGMLVIVAIPPTWRLRLRLRPTLVFPPGVLSKAGGFALVGLLEFLAGDIYSVITIALANGHGDTGALVLVNYETLVFSSVCSVLPIAIVTSVFPVLSAADGDAFDRTCAGSARAVVLMSWLGAAVIAAVAVPAAHILAKEPGQVTQLTQGMLLCAPGVFGYAVIVNMSRVLFALGKLKIAGVGLVAGPLLQAVLSVPLVLLAPPRLVVAALALAGSTGMVAVAIPMVIATRRLRGRAALAGVGHATAAGLAAGAAGAAAGLAVTLLAPDGGKIAQAGNGVLAAALAVLVFGLVAYALDRGDLRAVAGRARRLARSLR</sequence>
<dbReference type="PRINTS" id="PR01806">
    <property type="entry name" value="VIRFACTRMVIN"/>
</dbReference>
<keyword evidence="5" id="KW-0573">Peptidoglycan synthesis</keyword>
<feature type="transmembrane region" description="Helical" evidence="9">
    <location>
        <begin position="393"/>
        <end position="414"/>
    </location>
</feature>
<dbReference type="GO" id="GO:0009252">
    <property type="term" value="P:peptidoglycan biosynthetic process"/>
    <property type="evidence" value="ECO:0007669"/>
    <property type="project" value="UniProtKB-KW"/>
</dbReference>
<dbReference type="EMBL" id="RPFW01000003">
    <property type="protein sequence ID" value="TVZ04471.1"/>
    <property type="molecule type" value="Genomic_DNA"/>
</dbReference>
<name>A0A6P2C2G9_9ACTN</name>
<accession>A0A6P2C2G9</accession>
<feature type="transmembrane region" description="Helical" evidence="9">
    <location>
        <begin position="597"/>
        <end position="615"/>
    </location>
</feature>
<dbReference type="InterPro" id="IPR004268">
    <property type="entry name" value="MurJ"/>
</dbReference>
<dbReference type="OrthoDB" id="4350032at2"/>
<evidence type="ECO:0000256" key="5">
    <source>
        <dbReference type="ARBA" id="ARBA00022984"/>
    </source>
</evidence>
<feature type="transmembrane region" description="Helical" evidence="9">
    <location>
        <begin position="559"/>
        <end position="585"/>
    </location>
</feature>
<evidence type="ECO:0000256" key="2">
    <source>
        <dbReference type="ARBA" id="ARBA00022475"/>
    </source>
</evidence>
<gene>
    <name evidence="10" type="ORF">EAS64_19100</name>
</gene>
<dbReference type="InterPro" id="IPR051050">
    <property type="entry name" value="Lipid_II_flippase_MurJ/MviN"/>
</dbReference>
<evidence type="ECO:0000256" key="9">
    <source>
        <dbReference type="SAM" id="Phobius"/>
    </source>
</evidence>
<feature type="compositionally biased region" description="Low complexity" evidence="8">
    <location>
        <begin position="85"/>
        <end position="101"/>
    </location>
</feature>
<evidence type="ECO:0000256" key="1">
    <source>
        <dbReference type="ARBA" id="ARBA00004651"/>
    </source>
</evidence>
<dbReference type="Proteomes" id="UP000460272">
    <property type="component" value="Unassembled WGS sequence"/>
</dbReference>
<evidence type="ECO:0000256" key="7">
    <source>
        <dbReference type="ARBA" id="ARBA00023136"/>
    </source>
</evidence>
<keyword evidence="2" id="KW-1003">Cell membrane</keyword>
<keyword evidence="6 9" id="KW-1133">Transmembrane helix</keyword>
<keyword evidence="11" id="KW-1185">Reference proteome</keyword>
<comment type="subcellular location">
    <subcellularLocation>
        <location evidence="1">Cell membrane</location>
        <topology evidence="1">Multi-pass membrane protein</topology>
    </subcellularLocation>
</comment>
<dbReference type="AlphaFoldDB" id="A0A6P2C2G9"/>
<feature type="transmembrane region" description="Helical" evidence="9">
    <location>
        <begin position="194"/>
        <end position="215"/>
    </location>
</feature>
<keyword evidence="3 9" id="KW-0812">Transmembrane</keyword>
<feature type="transmembrane region" description="Helical" evidence="9">
    <location>
        <begin position="243"/>
        <end position="263"/>
    </location>
</feature>
<comment type="caution">
    <text evidence="10">The sequence shown here is derived from an EMBL/GenBank/DDBJ whole genome shotgun (WGS) entry which is preliminary data.</text>
</comment>